<dbReference type="Proteomes" id="UP000094009">
    <property type="component" value="Unassembled WGS sequence"/>
</dbReference>
<dbReference type="RefSeq" id="WP_064782233.1">
    <property type="nucleotide sequence ID" value="NZ_JPVZ01000011.1"/>
</dbReference>
<gene>
    <name evidence="1" type="ORF">TH4_18650</name>
</gene>
<dbReference type="EMBL" id="JPVZ01000011">
    <property type="protein sequence ID" value="OAZ08072.1"/>
    <property type="molecule type" value="Genomic_DNA"/>
</dbReference>
<organism evidence="1 2">
    <name type="scientific">Thalassospira tepidiphila MCCC 1A03514</name>
    <dbReference type="NCBI Taxonomy" id="1177930"/>
    <lineage>
        <taxon>Bacteria</taxon>
        <taxon>Pseudomonadati</taxon>
        <taxon>Pseudomonadota</taxon>
        <taxon>Alphaproteobacteria</taxon>
        <taxon>Rhodospirillales</taxon>
        <taxon>Thalassospiraceae</taxon>
        <taxon>Thalassospira</taxon>
    </lineage>
</organism>
<name>A0A853KWB8_9PROT</name>
<evidence type="ECO:0000313" key="2">
    <source>
        <dbReference type="Proteomes" id="UP000094009"/>
    </source>
</evidence>
<sequence length="98" mass="11236">MFNRPIFGPSIAEVAMRLVEATSIDLPFHLTATEPAARDFRRQALKPSKWREYRAREREKNRASMKAMGLGSNVFGWPGTQQPEWAKAKLDRKHIVAI</sequence>
<protein>
    <submittedName>
        <fullName evidence="1">Uncharacterized protein</fullName>
    </submittedName>
</protein>
<dbReference type="AlphaFoldDB" id="A0A853KWB8"/>
<proteinExistence type="predicted"/>
<accession>A0A853KWB8</accession>
<evidence type="ECO:0000313" key="1">
    <source>
        <dbReference type="EMBL" id="OAZ08072.1"/>
    </source>
</evidence>
<reference evidence="1 2" key="1">
    <citation type="submission" date="2014-07" db="EMBL/GenBank/DDBJ databases">
        <title>Draft genome sequence of Thalassospira tepidiphila 1-1B.</title>
        <authorList>
            <person name="Lai Q."/>
            <person name="Shao Z."/>
        </authorList>
    </citation>
    <scope>NUCLEOTIDE SEQUENCE [LARGE SCALE GENOMIC DNA]</scope>
    <source>
        <strain evidence="1 2">MCCC 1A03514</strain>
    </source>
</reference>
<comment type="caution">
    <text evidence="1">The sequence shown here is derived from an EMBL/GenBank/DDBJ whole genome shotgun (WGS) entry which is preliminary data.</text>
</comment>